<evidence type="ECO:0000313" key="2">
    <source>
        <dbReference type="EMBL" id="QFG02785.1"/>
    </source>
</evidence>
<protein>
    <submittedName>
        <fullName evidence="2">Uncharacterized protein</fullName>
    </submittedName>
</protein>
<sequence length="74" mass="8437">MTPDEPAGRTPEPEPLAPEPPEREEHPIVAWARAIVLGIGDTARDMLEAGRQAAREALDEGWQRFDEKTRHRRR</sequence>
<proteinExistence type="predicted"/>
<evidence type="ECO:0000313" key="3">
    <source>
        <dbReference type="Proteomes" id="UP000326331"/>
    </source>
</evidence>
<organism evidence="2 3">
    <name type="scientific">Tepidiforma bonchosmolovskayae</name>
    <dbReference type="NCBI Taxonomy" id="2601677"/>
    <lineage>
        <taxon>Bacteria</taxon>
        <taxon>Bacillati</taxon>
        <taxon>Chloroflexota</taxon>
        <taxon>Tepidiformia</taxon>
        <taxon>Tepidiformales</taxon>
        <taxon>Tepidiformaceae</taxon>
        <taxon>Tepidiforma</taxon>
    </lineage>
</organism>
<dbReference type="RefSeq" id="WP_158066709.1">
    <property type="nucleotide sequence ID" value="NZ_CP042829.1"/>
</dbReference>
<keyword evidence="3" id="KW-1185">Reference proteome</keyword>
<reference evidence="2 3" key="1">
    <citation type="submission" date="2019-10" db="EMBL/GenBank/DDBJ databases">
        <title>Thermopilla bonchosmolovskayae gen. nov., sp. nov., a moderately thermophilic Chloroflexi bacterium from a Chukotka hot spring (Arctic, Russia), representing a novel classis Thermopillaia, which include previously uncultivated lineage OLB14.</title>
        <authorList>
            <person name="Kochetkova T.V."/>
            <person name="Zayulina K.S."/>
            <person name="Zhigarkov V.S."/>
            <person name="Minaev N.V."/>
            <person name="Novikov A."/>
            <person name="Toshchakov S.V."/>
            <person name="Elcheninov A.G."/>
            <person name="Kublanov I.V."/>
        </authorList>
    </citation>
    <scope>NUCLEOTIDE SEQUENCE [LARGE SCALE GENOMIC DNA]</scope>
    <source>
        <strain evidence="2 3">3753O</strain>
    </source>
</reference>
<evidence type="ECO:0000256" key="1">
    <source>
        <dbReference type="SAM" id="MobiDB-lite"/>
    </source>
</evidence>
<accession>A0ABX6C3E2</accession>
<name>A0ABX6C3E2_9CHLR</name>
<dbReference type="EMBL" id="CP042829">
    <property type="protein sequence ID" value="QFG02785.1"/>
    <property type="molecule type" value="Genomic_DNA"/>
</dbReference>
<feature type="region of interest" description="Disordered" evidence="1">
    <location>
        <begin position="1"/>
        <end position="26"/>
    </location>
</feature>
<dbReference type="Proteomes" id="UP000326331">
    <property type="component" value="Chromosome"/>
</dbReference>
<gene>
    <name evidence="2" type="ORF">Tbon_05605</name>
</gene>